<feature type="compositionally biased region" description="Acidic residues" evidence="2">
    <location>
        <begin position="215"/>
        <end position="226"/>
    </location>
</feature>
<name>A0A1D2NKF2_ORCCI</name>
<feature type="region of interest" description="Disordered" evidence="2">
    <location>
        <begin position="202"/>
        <end position="233"/>
    </location>
</feature>
<feature type="compositionally biased region" description="Polar residues" evidence="2">
    <location>
        <begin position="670"/>
        <end position="681"/>
    </location>
</feature>
<sequence length="828" mass="92716">MSQNVCLVCCYTFQEKRNRVITDETREGFHKFCRDLGFLFENRRSKGQPKNSCLELPFGDAITVCGDCLSLIVIYVQRRSIQLEQEEKLEELQRAVVKALKELSVVVKDVETHISEIQDIVRTGDESSLKKFVKKDDRGCQNGAKSFRGKILAVNSRGSRPVKATPVICGNQDMILPVICVQSDHVKIEPVEYEEAYIEVSPYADEPQLPSPQDGMDDDDFEDFGTDGEVTTSRRIEGFSLSKRNIRKSLSDYRNSGAVQSERSEVESEEEDDDSEYDDAASDFSEDCKLAHQSVKRKSSRRNDPDKPKRGRGRPRKIKIATPFRASEPSQSPEDWKNDLIGRILEEWGNNDDESHWRGEKSMDSESRLISVSQESEAINPLDGNVCTDARHLQIVDDGLKFLGVKIEILEKQKTLLCVRCGRKFKDDKVKAELESPVEIQIRNHIITKHPPSTKKSREMIEVISYISTSRKQTTKIACPKMYRYDRRCDQNGRSYFRCDDRKSNCGASILLYKGEYSKMVNGWTADGYHTLHPPNPAKTEEQIALGRAKQYLLSNPTLTIGEVWDKFVKESNGQIPTTVSERRVRRILHFSRYGHERMPETEKEKRMFPCPHCNKLCQGGRGLATHVKVVHKTPRTGREGSGKFTSSGRVSNPAAKRKRSPKPKHVNRQIGSNPPTTSSDEAAAGSQAPCGIFADPKQAHNFVNKCITAIMQQVGIPVPPTNSVIQIERPAAPSSVTASQCSNTSVGSSSAAPDPCVGTSFASSTSQAGDGSNHQRSVSAYSSHPNPGQWNQFAIHSHGQHLPPQGQLNLAPKSSNPMQWPWREGSH</sequence>
<feature type="region of interest" description="Disordered" evidence="2">
    <location>
        <begin position="253"/>
        <end position="336"/>
    </location>
</feature>
<evidence type="ECO:0000313" key="5">
    <source>
        <dbReference type="Proteomes" id="UP000094527"/>
    </source>
</evidence>
<evidence type="ECO:0000256" key="1">
    <source>
        <dbReference type="PROSITE-ProRule" id="PRU00042"/>
    </source>
</evidence>
<evidence type="ECO:0000259" key="3">
    <source>
        <dbReference type="PROSITE" id="PS50157"/>
    </source>
</evidence>
<feature type="compositionally biased region" description="Basic residues" evidence="2">
    <location>
        <begin position="656"/>
        <end position="668"/>
    </location>
</feature>
<feature type="compositionally biased region" description="Polar residues" evidence="2">
    <location>
        <begin position="807"/>
        <end position="819"/>
    </location>
</feature>
<accession>A0A1D2NKF2</accession>
<keyword evidence="1" id="KW-0863">Zinc-finger</keyword>
<proteinExistence type="predicted"/>
<feature type="region of interest" description="Disordered" evidence="2">
    <location>
        <begin position="631"/>
        <end position="685"/>
    </location>
</feature>
<reference evidence="4 5" key="1">
    <citation type="journal article" date="2016" name="Genome Biol. Evol.">
        <title>Gene Family Evolution Reflects Adaptation to Soil Environmental Stressors in the Genome of the Collembolan Orchesella cincta.</title>
        <authorList>
            <person name="Faddeeva-Vakhrusheva A."/>
            <person name="Derks M.F."/>
            <person name="Anvar S.Y."/>
            <person name="Agamennone V."/>
            <person name="Suring W."/>
            <person name="Smit S."/>
            <person name="van Straalen N.M."/>
            <person name="Roelofs D."/>
        </authorList>
    </citation>
    <scope>NUCLEOTIDE SEQUENCE [LARGE SCALE GENOMIC DNA]</scope>
    <source>
        <tissue evidence="4">Mixed pool</tissue>
    </source>
</reference>
<feature type="compositionally biased region" description="Basic residues" evidence="2">
    <location>
        <begin position="309"/>
        <end position="319"/>
    </location>
</feature>
<evidence type="ECO:0000313" key="4">
    <source>
        <dbReference type="EMBL" id="ODN05758.1"/>
    </source>
</evidence>
<keyword evidence="1" id="KW-0479">Metal-binding</keyword>
<dbReference type="InterPro" id="IPR013087">
    <property type="entry name" value="Znf_C2H2_type"/>
</dbReference>
<gene>
    <name evidence="4" type="ORF">Ocin01_00917</name>
</gene>
<feature type="domain" description="C2H2-type" evidence="3">
    <location>
        <begin position="609"/>
        <end position="637"/>
    </location>
</feature>
<dbReference type="Proteomes" id="UP000094527">
    <property type="component" value="Unassembled WGS sequence"/>
</dbReference>
<dbReference type="PROSITE" id="PS50157">
    <property type="entry name" value="ZINC_FINGER_C2H2_2"/>
    <property type="match status" value="1"/>
</dbReference>
<dbReference type="PROSITE" id="PS00028">
    <property type="entry name" value="ZINC_FINGER_C2H2_1"/>
    <property type="match status" value="1"/>
</dbReference>
<feature type="region of interest" description="Disordered" evidence="2">
    <location>
        <begin position="733"/>
        <end position="828"/>
    </location>
</feature>
<protein>
    <recommendedName>
        <fullName evidence="3">C2H2-type domain-containing protein</fullName>
    </recommendedName>
</protein>
<dbReference type="AlphaFoldDB" id="A0A1D2NKF2"/>
<dbReference type="EMBL" id="LJIJ01000017">
    <property type="protein sequence ID" value="ODN05758.1"/>
    <property type="molecule type" value="Genomic_DNA"/>
</dbReference>
<evidence type="ECO:0000256" key="2">
    <source>
        <dbReference type="SAM" id="MobiDB-lite"/>
    </source>
</evidence>
<comment type="caution">
    <text evidence="4">The sequence shown here is derived from an EMBL/GenBank/DDBJ whole genome shotgun (WGS) entry which is preliminary data.</text>
</comment>
<organism evidence="4 5">
    <name type="scientific">Orchesella cincta</name>
    <name type="common">Springtail</name>
    <name type="synonym">Podura cincta</name>
    <dbReference type="NCBI Taxonomy" id="48709"/>
    <lineage>
        <taxon>Eukaryota</taxon>
        <taxon>Metazoa</taxon>
        <taxon>Ecdysozoa</taxon>
        <taxon>Arthropoda</taxon>
        <taxon>Hexapoda</taxon>
        <taxon>Collembola</taxon>
        <taxon>Entomobryomorpha</taxon>
        <taxon>Entomobryoidea</taxon>
        <taxon>Orchesellidae</taxon>
        <taxon>Orchesellinae</taxon>
        <taxon>Orchesella</taxon>
    </lineage>
</organism>
<feature type="compositionally biased region" description="Polar residues" evidence="2">
    <location>
        <begin position="761"/>
        <end position="795"/>
    </location>
</feature>
<keyword evidence="1" id="KW-0862">Zinc</keyword>
<feature type="compositionally biased region" description="Polar residues" evidence="2">
    <location>
        <begin position="735"/>
        <end position="752"/>
    </location>
</feature>
<keyword evidence="5" id="KW-1185">Reference proteome</keyword>
<feature type="compositionally biased region" description="Acidic residues" evidence="2">
    <location>
        <begin position="267"/>
        <end position="285"/>
    </location>
</feature>
<dbReference type="GO" id="GO:0008270">
    <property type="term" value="F:zinc ion binding"/>
    <property type="evidence" value="ECO:0007669"/>
    <property type="project" value="UniProtKB-KW"/>
</dbReference>